<reference evidence="6" key="1">
    <citation type="submission" date="2018-06" db="EMBL/GenBank/DDBJ databases">
        <title>Aestuariibacter litoralis strain KCTC 52945T.</title>
        <authorList>
            <person name="Li X."/>
            <person name="Salam N."/>
            <person name="Li J.-L."/>
            <person name="Chen Y.-M."/>
            <person name="Yang Z.-W."/>
            <person name="Zhang L.-Y."/>
            <person name="Han M.-X."/>
            <person name="Xiao M."/>
            <person name="Li W.-J."/>
        </authorList>
    </citation>
    <scope>NUCLEOTIDE SEQUENCE [LARGE SCALE GENOMIC DNA]</scope>
    <source>
        <strain evidence="6">KCTC 52945</strain>
    </source>
</reference>
<protein>
    <recommendedName>
        <fullName evidence="4">J domain-containing protein</fullName>
    </recommendedName>
</protein>
<dbReference type="SUPFAM" id="SSF46565">
    <property type="entry name" value="Chaperone J-domain"/>
    <property type="match status" value="1"/>
</dbReference>
<dbReference type="PRINTS" id="PR00625">
    <property type="entry name" value="JDOMAIN"/>
</dbReference>
<keyword evidence="1" id="KW-0143">Chaperone</keyword>
<dbReference type="InterPro" id="IPR051938">
    <property type="entry name" value="Apopto_cytoskel_mod"/>
</dbReference>
<name>A0A2W2ATU5_9HYPH</name>
<comment type="caution">
    <text evidence="5">The sequence shown here is derived from an EMBL/GenBank/DDBJ whole genome shotgun (WGS) entry which is preliminary data.</text>
</comment>
<feature type="region of interest" description="Disordered" evidence="2">
    <location>
        <begin position="96"/>
        <end position="129"/>
    </location>
</feature>
<feature type="non-terminal residue" evidence="5">
    <location>
        <position position="252"/>
    </location>
</feature>
<keyword evidence="6" id="KW-1185">Reference proteome</keyword>
<gene>
    <name evidence="5" type="ORF">DK847_07205</name>
</gene>
<dbReference type="InterPro" id="IPR001623">
    <property type="entry name" value="DnaJ_domain"/>
</dbReference>
<dbReference type="InterPro" id="IPR036869">
    <property type="entry name" value="J_dom_sf"/>
</dbReference>
<feature type="compositionally biased region" description="Low complexity" evidence="2">
    <location>
        <begin position="198"/>
        <end position="207"/>
    </location>
</feature>
<dbReference type="PANTHER" id="PTHR44145">
    <property type="entry name" value="DNAJ HOMOLOG SUBFAMILY A MEMBER 3, MITOCHONDRIAL"/>
    <property type="match status" value="1"/>
</dbReference>
<feature type="compositionally biased region" description="Low complexity" evidence="2">
    <location>
        <begin position="228"/>
        <end position="242"/>
    </location>
</feature>
<dbReference type="PROSITE" id="PS50076">
    <property type="entry name" value="DNAJ_2"/>
    <property type="match status" value="1"/>
</dbReference>
<dbReference type="EMBL" id="QKVK01000003">
    <property type="protein sequence ID" value="PZF77112.1"/>
    <property type="molecule type" value="Genomic_DNA"/>
</dbReference>
<evidence type="ECO:0000259" key="4">
    <source>
        <dbReference type="PROSITE" id="PS50076"/>
    </source>
</evidence>
<dbReference type="PROSITE" id="PS00636">
    <property type="entry name" value="DNAJ_1"/>
    <property type="match status" value="1"/>
</dbReference>
<dbReference type="InterPro" id="IPR018253">
    <property type="entry name" value="DnaJ_domain_CS"/>
</dbReference>
<dbReference type="Gene3D" id="1.10.287.110">
    <property type="entry name" value="DnaJ domain"/>
    <property type="match status" value="1"/>
</dbReference>
<keyword evidence="3" id="KW-0472">Membrane</keyword>
<evidence type="ECO:0000256" key="3">
    <source>
        <dbReference type="SAM" id="Phobius"/>
    </source>
</evidence>
<evidence type="ECO:0000313" key="5">
    <source>
        <dbReference type="EMBL" id="PZF77112.1"/>
    </source>
</evidence>
<dbReference type="RefSeq" id="WP_146256069.1">
    <property type="nucleotide sequence ID" value="NZ_QKVK01000003.1"/>
</dbReference>
<evidence type="ECO:0000313" key="6">
    <source>
        <dbReference type="Proteomes" id="UP000248795"/>
    </source>
</evidence>
<feature type="domain" description="J" evidence="4">
    <location>
        <begin position="6"/>
        <end position="72"/>
    </location>
</feature>
<dbReference type="CDD" id="cd06257">
    <property type="entry name" value="DnaJ"/>
    <property type="match status" value="1"/>
</dbReference>
<keyword evidence="3" id="KW-0812">Transmembrane</keyword>
<evidence type="ECO:0000256" key="2">
    <source>
        <dbReference type="SAM" id="MobiDB-lite"/>
    </source>
</evidence>
<accession>A0A2W2ATU5</accession>
<dbReference type="Proteomes" id="UP000248795">
    <property type="component" value="Unassembled WGS sequence"/>
</dbReference>
<feature type="region of interest" description="Disordered" evidence="2">
    <location>
        <begin position="163"/>
        <end position="252"/>
    </location>
</feature>
<sequence length="252" mass="25752">MTTIPDHYAALGIDPTADPEVITAAYRALAKKFHPDTGSAAGTADAARFDAVQQAYEVLRNPDTRHAYDLELLAATEAELEAHIASKRRVVLRERTAEQARATASPPPDLGDIRPEPAAPPRGRPAPRRSVLPFAVPLLLVMLLGGGAAWLFLPEGPAAPPLPGAVSQEAAAVTEPAVRTEPAAPPEDAPATPPPAPEQTGAQPPAQDQASAEPPAGDPSGTEPPVFGASATEGAAPAAAPAQPTPPPEPAS</sequence>
<evidence type="ECO:0000256" key="1">
    <source>
        <dbReference type="ARBA" id="ARBA00023186"/>
    </source>
</evidence>
<keyword evidence="3" id="KW-1133">Transmembrane helix</keyword>
<feature type="compositionally biased region" description="Pro residues" evidence="2">
    <location>
        <begin position="243"/>
        <end position="252"/>
    </location>
</feature>
<organism evidence="5 6">
    <name type="scientific">Aestuariivirga litoralis</name>
    <dbReference type="NCBI Taxonomy" id="2650924"/>
    <lineage>
        <taxon>Bacteria</taxon>
        <taxon>Pseudomonadati</taxon>
        <taxon>Pseudomonadota</taxon>
        <taxon>Alphaproteobacteria</taxon>
        <taxon>Hyphomicrobiales</taxon>
        <taxon>Aestuariivirgaceae</taxon>
        <taxon>Aestuariivirga</taxon>
    </lineage>
</organism>
<dbReference type="Pfam" id="PF00226">
    <property type="entry name" value="DnaJ"/>
    <property type="match status" value="1"/>
</dbReference>
<feature type="compositionally biased region" description="Pro residues" evidence="2">
    <location>
        <begin position="183"/>
        <end position="197"/>
    </location>
</feature>
<proteinExistence type="predicted"/>
<dbReference type="PANTHER" id="PTHR44145:SF3">
    <property type="entry name" value="DNAJ HOMOLOG SUBFAMILY A MEMBER 3, MITOCHONDRIAL"/>
    <property type="match status" value="1"/>
</dbReference>
<dbReference type="AlphaFoldDB" id="A0A2W2ATU5"/>
<dbReference type="SMART" id="SM00271">
    <property type="entry name" value="DnaJ"/>
    <property type="match status" value="1"/>
</dbReference>
<feature type="transmembrane region" description="Helical" evidence="3">
    <location>
        <begin position="131"/>
        <end position="153"/>
    </location>
</feature>